<dbReference type="PANTHER" id="PTHR12993:SF11">
    <property type="entry name" value="N-ACETYLGLUCOSAMINYL-PHOSPHATIDYLINOSITOL DE-N-ACETYLASE"/>
    <property type="match status" value="1"/>
</dbReference>
<dbReference type="InterPro" id="IPR003737">
    <property type="entry name" value="GlcNAc_PI_deacetylase-related"/>
</dbReference>
<dbReference type="STRING" id="1839936.SBU_001073"/>
<dbReference type="Proteomes" id="UP000185779">
    <property type="component" value="Unassembled WGS sequence"/>
</dbReference>
<reference evidence="1" key="1">
    <citation type="submission" date="2016-05" db="EMBL/GenBank/DDBJ databases">
        <title>Microbial consortia oxidize butane by reversing methanogenesis.</title>
        <authorList>
            <person name="Laso-Perez R."/>
            <person name="Richter M."/>
            <person name="Wegener G."/>
            <person name="Musat F."/>
        </authorList>
    </citation>
    <scope>NUCLEOTIDE SEQUENCE [LARGE SCALE GENOMIC DNA]</scope>
    <source>
        <strain evidence="1">BOX1</strain>
    </source>
</reference>
<proteinExistence type="predicted"/>
<accession>A0A1F2P538</accession>
<dbReference type="Gene3D" id="3.40.50.10320">
    <property type="entry name" value="LmbE-like"/>
    <property type="match status" value="1"/>
</dbReference>
<organism evidence="1 2">
    <name type="scientific">Candidatus Syntropharchaeum butanivorans</name>
    <dbReference type="NCBI Taxonomy" id="1839936"/>
    <lineage>
        <taxon>Archaea</taxon>
        <taxon>Methanobacteriati</taxon>
        <taxon>Methanobacteriota</taxon>
        <taxon>Stenosarchaea group</taxon>
        <taxon>Methanomicrobia</taxon>
        <taxon>Methanosarcinales</taxon>
        <taxon>ANME-2 cluster</taxon>
        <taxon>Candidatus Syntropharchaeum</taxon>
    </lineage>
</organism>
<protein>
    <submittedName>
        <fullName evidence="1">LmbE family protein</fullName>
    </submittedName>
</protein>
<dbReference type="EMBL" id="LYOR01000005">
    <property type="protein sequence ID" value="OFV65891.1"/>
    <property type="molecule type" value="Genomic_DNA"/>
</dbReference>
<name>A0A1F2P538_9EURY</name>
<dbReference type="PATRIC" id="fig|1839936.3.peg.1084"/>
<keyword evidence="2" id="KW-1185">Reference proteome</keyword>
<dbReference type="AlphaFoldDB" id="A0A1F2P538"/>
<dbReference type="InterPro" id="IPR024078">
    <property type="entry name" value="LmbE-like_dom_sf"/>
</dbReference>
<evidence type="ECO:0000313" key="2">
    <source>
        <dbReference type="Proteomes" id="UP000185779"/>
    </source>
</evidence>
<dbReference type="PANTHER" id="PTHR12993">
    <property type="entry name" value="N-ACETYLGLUCOSAMINYL-PHOSPHATIDYLINOSITOL DE-N-ACETYLASE-RELATED"/>
    <property type="match status" value="1"/>
</dbReference>
<dbReference type="SUPFAM" id="SSF102588">
    <property type="entry name" value="LmbE-like"/>
    <property type="match status" value="1"/>
</dbReference>
<dbReference type="GO" id="GO:0016811">
    <property type="term" value="F:hydrolase activity, acting on carbon-nitrogen (but not peptide) bonds, in linear amides"/>
    <property type="evidence" value="ECO:0007669"/>
    <property type="project" value="TreeGrafter"/>
</dbReference>
<sequence>MNQLEKILILSPHTDDGEIGAGGAIARFIEEGKEIYYVAFSSCEASVPEGFPVDILKKECKKATGILGIKPENVILMDYEVRMFPLHRQSILDDMIALNKEIGPDLILVPSSNDTHQDHQVIYAEALRAFKKTSSIWGYEHPWNNLTFTTDIFVKLEERHIMKKIEAMKQYKSQNFRTYFDEKYIKALAYVRGAQVDYTFAEAFELIRLLVR</sequence>
<dbReference type="Pfam" id="PF02585">
    <property type="entry name" value="PIG-L"/>
    <property type="match status" value="1"/>
</dbReference>
<evidence type="ECO:0000313" key="1">
    <source>
        <dbReference type="EMBL" id="OFV65891.1"/>
    </source>
</evidence>
<gene>
    <name evidence="1" type="ORF">SBU_001073</name>
</gene>
<comment type="caution">
    <text evidence="1">The sequence shown here is derived from an EMBL/GenBank/DDBJ whole genome shotgun (WGS) entry which is preliminary data.</text>
</comment>